<gene>
    <name evidence="2" type="ORF">ERUC_LOCUS18496</name>
</gene>
<evidence type="ECO:0000313" key="2">
    <source>
        <dbReference type="EMBL" id="CAH8352132.1"/>
    </source>
</evidence>
<dbReference type="AlphaFoldDB" id="A0ABC8KB45"/>
<dbReference type="EMBL" id="CAKOAT010172933">
    <property type="protein sequence ID" value="CAH8352132.1"/>
    <property type="molecule type" value="Genomic_DNA"/>
</dbReference>
<protein>
    <submittedName>
        <fullName evidence="2">Uncharacterized protein</fullName>
    </submittedName>
</protein>
<feature type="compositionally biased region" description="Basic residues" evidence="1">
    <location>
        <begin position="1"/>
        <end position="11"/>
    </location>
</feature>
<evidence type="ECO:0000313" key="3">
    <source>
        <dbReference type="Proteomes" id="UP001642260"/>
    </source>
</evidence>
<proteinExistence type="predicted"/>
<keyword evidence="3" id="KW-1185">Reference proteome</keyword>
<organism evidence="2 3">
    <name type="scientific">Eruca vesicaria subsp. sativa</name>
    <name type="common">Garden rocket</name>
    <name type="synonym">Eruca sativa</name>
    <dbReference type="NCBI Taxonomy" id="29727"/>
    <lineage>
        <taxon>Eukaryota</taxon>
        <taxon>Viridiplantae</taxon>
        <taxon>Streptophyta</taxon>
        <taxon>Embryophyta</taxon>
        <taxon>Tracheophyta</taxon>
        <taxon>Spermatophyta</taxon>
        <taxon>Magnoliopsida</taxon>
        <taxon>eudicotyledons</taxon>
        <taxon>Gunneridae</taxon>
        <taxon>Pentapetalae</taxon>
        <taxon>rosids</taxon>
        <taxon>malvids</taxon>
        <taxon>Brassicales</taxon>
        <taxon>Brassicaceae</taxon>
        <taxon>Brassiceae</taxon>
        <taxon>Eruca</taxon>
    </lineage>
</organism>
<sequence length="272" mass="31219">MKVKKKKKHKSVSGGEKRANTESPKVNEGSRRHEKALSNSDDVGAKKDMRNRKLVDDCDLGNTAHKLKKKDEIMGDLLAFRDGEEYDKSLGKAWKRVYMLYEAPGRGKIADMANLMSYSNYNLELTPIRKIWELKKMLLATNSKSIIDIKDIDCSLDPMREKEDKGDLRNAEITRKKKKNAITLSGLLYLIDVLWSACGQEENMVCCCCCVCSISNVEREWGKLQRELEKRDGSSNVVNFFVRTYNERKELIKVSVTDPSHNLFFYDSKFPT</sequence>
<evidence type="ECO:0000256" key="1">
    <source>
        <dbReference type="SAM" id="MobiDB-lite"/>
    </source>
</evidence>
<comment type="caution">
    <text evidence="2">The sequence shown here is derived from an EMBL/GenBank/DDBJ whole genome shotgun (WGS) entry which is preliminary data.</text>
</comment>
<accession>A0ABC8KB45</accession>
<feature type="region of interest" description="Disordered" evidence="1">
    <location>
        <begin position="1"/>
        <end position="48"/>
    </location>
</feature>
<reference evidence="2 3" key="1">
    <citation type="submission" date="2022-03" db="EMBL/GenBank/DDBJ databases">
        <authorList>
            <person name="Macdonald S."/>
            <person name="Ahmed S."/>
            <person name="Newling K."/>
        </authorList>
    </citation>
    <scope>NUCLEOTIDE SEQUENCE [LARGE SCALE GENOMIC DNA]</scope>
</reference>
<dbReference type="PANTHER" id="PTHR23070">
    <property type="entry name" value="BCS1 AAA-TYPE ATPASE"/>
    <property type="match status" value="1"/>
</dbReference>
<dbReference type="InterPro" id="IPR050747">
    <property type="entry name" value="Mitochondrial_chaperone_BCS1"/>
</dbReference>
<dbReference type="Proteomes" id="UP001642260">
    <property type="component" value="Unassembled WGS sequence"/>
</dbReference>
<name>A0ABC8KB45_ERUVS</name>